<evidence type="ECO:0000313" key="4">
    <source>
        <dbReference type="Proteomes" id="UP000239471"/>
    </source>
</evidence>
<accession>A0A2T0BCX1</accession>
<dbReference type="Pfam" id="PF01757">
    <property type="entry name" value="Acyl_transf_3"/>
    <property type="match status" value="1"/>
</dbReference>
<evidence type="ECO:0000256" key="1">
    <source>
        <dbReference type="SAM" id="Phobius"/>
    </source>
</evidence>
<feature type="transmembrane region" description="Helical" evidence="1">
    <location>
        <begin position="50"/>
        <end position="69"/>
    </location>
</feature>
<feature type="domain" description="Acyltransferase 3" evidence="2">
    <location>
        <begin position="10"/>
        <end position="62"/>
    </location>
</feature>
<feature type="transmembrane region" description="Helical" evidence="1">
    <location>
        <begin position="12"/>
        <end position="30"/>
    </location>
</feature>
<protein>
    <submittedName>
        <fullName evidence="3">Acyltransferase family protein</fullName>
    </submittedName>
</protein>
<keyword evidence="1" id="KW-0472">Membrane</keyword>
<keyword evidence="1" id="KW-0812">Transmembrane</keyword>
<dbReference type="AlphaFoldDB" id="A0A2T0BCX1"/>
<organism evidence="3 4">
    <name type="scientific">Clostridium vincentii</name>
    <dbReference type="NCBI Taxonomy" id="52704"/>
    <lineage>
        <taxon>Bacteria</taxon>
        <taxon>Bacillati</taxon>
        <taxon>Bacillota</taxon>
        <taxon>Clostridia</taxon>
        <taxon>Eubacteriales</taxon>
        <taxon>Clostridiaceae</taxon>
        <taxon>Clostridium</taxon>
    </lineage>
</organism>
<keyword evidence="3" id="KW-0808">Transferase</keyword>
<evidence type="ECO:0000313" key="3">
    <source>
        <dbReference type="EMBL" id="PRR81750.1"/>
    </source>
</evidence>
<dbReference type="Proteomes" id="UP000239471">
    <property type="component" value="Unassembled WGS sequence"/>
</dbReference>
<gene>
    <name evidence="3" type="ORF">CLVI_22390</name>
</gene>
<proteinExistence type="predicted"/>
<dbReference type="InterPro" id="IPR002656">
    <property type="entry name" value="Acyl_transf_3_dom"/>
</dbReference>
<dbReference type="GO" id="GO:0016747">
    <property type="term" value="F:acyltransferase activity, transferring groups other than amino-acyl groups"/>
    <property type="evidence" value="ECO:0007669"/>
    <property type="project" value="InterPro"/>
</dbReference>
<evidence type="ECO:0000259" key="2">
    <source>
        <dbReference type="Pfam" id="PF01757"/>
    </source>
</evidence>
<dbReference type="EMBL" id="PVXQ01000024">
    <property type="protein sequence ID" value="PRR81750.1"/>
    <property type="molecule type" value="Genomic_DNA"/>
</dbReference>
<name>A0A2T0BCX1_9CLOT</name>
<comment type="caution">
    <text evidence="3">The sequence shown here is derived from an EMBL/GenBank/DDBJ whole genome shotgun (WGS) entry which is preliminary data.</text>
</comment>
<sequence length="75" mass="8498">MNENKGTRDKKIDVIKGIAIILVIIGHSIQVSKGSTYMTGLFYENPVFSIIYSFHMPLLVVIYFSLVLINTVQKH</sequence>
<keyword evidence="3" id="KW-0012">Acyltransferase</keyword>
<keyword evidence="4" id="KW-1185">Reference proteome</keyword>
<keyword evidence="1" id="KW-1133">Transmembrane helix</keyword>
<reference evidence="3 4" key="1">
    <citation type="submission" date="2018-03" db="EMBL/GenBank/DDBJ databases">
        <title>Genome sequence of Clostridium vincentii DSM 10228.</title>
        <authorList>
            <person name="Poehlein A."/>
            <person name="Daniel R."/>
        </authorList>
    </citation>
    <scope>NUCLEOTIDE SEQUENCE [LARGE SCALE GENOMIC DNA]</scope>
    <source>
        <strain evidence="3 4">DSM 10228</strain>
    </source>
</reference>